<dbReference type="Pfam" id="PF13517">
    <property type="entry name" value="FG-GAP_3"/>
    <property type="match status" value="2"/>
</dbReference>
<dbReference type="PANTHER" id="PTHR16026">
    <property type="entry name" value="CARTILAGE ACIDIC PROTEIN 1"/>
    <property type="match status" value="1"/>
</dbReference>
<protein>
    <recommendedName>
        <fullName evidence="3">ASPIC/UnbV domain-containing protein</fullName>
    </recommendedName>
</protein>
<keyword evidence="5" id="KW-1185">Reference proteome</keyword>
<evidence type="ECO:0000259" key="3">
    <source>
        <dbReference type="Pfam" id="PF07593"/>
    </source>
</evidence>
<name>A0AA88I1E3_ARTSF</name>
<dbReference type="SUPFAM" id="SSF69318">
    <property type="entry name" value="Integrin alpha N-terminal domain"/>
    <property type="match status" value="1"/>
</dbReference>
<comment type="caution">
    <text evidence="4">The sequence shown here is derived from an EMBL/GenBank/DDBJ whole genome shotgun (WGS) entry which is preliminary data.</text>
</comment>
<dbReference type="Pfam" id="PF07593">
    <property type="entry name" value="UnbV_ASPIC"/>
    <property type="match status" value="1"/>
</dbReference>
<accession>A0AA88I1E3</accession>
<feature type="signal peptide" evidence="2">
    <location>
        <begin position="1"/>
        <end position="23"/>
    </location>
</feature>
<dbReference type="Proteomes" id="UP001187531">
    <property type="component" value="Unassembled WGS sequence"/>
</dbReference>
<gene>
    <name evidence="4" type="ORF">QYM36_004882</name>
</gene>
<evidence type="ECO:0000256" key="1">
    <source>
        <dbReference type="ARBA" id="ARBA00022729"/>
    </source>
</evidence>
<dbReference type="PANTHER" id="PTHR16026:SF0">
    <property type="entry name" value="CARTILAGE ACIDIC PROTEIN 1"/>
    <property type="match status" value="1"/>
</dbReference>
<dbReference type="EMBL" id="JAVRJZ010000008">
    <property type="protein sequence ID" value="KAK2719193.1"/>
    <property type="molecule type" value="Genomic_DNA"/>
</dbReference>
<keyword evidence="1 2" id="KW-0732">Signal</keyword>
<dbReference type="InterPro" id="IPR028994">
    <property type="entry name" value="Integrin_alpha_N"/>
</dbReference>
<feature type="chain" id="PRO_5041670983" description="ASPIC/UnbV domain-containing protein" evidence="2">
    <location>
        <begin position="24"/>
        <end position="550"/>
    </location>
</feature>
<dbReference type="InterPro" id="IPR011519">
    <property type="entry name" value="UnbV_ASPIC"/>
</dbReference>
<reference evidence="4" key="1">
    <citation type="submission" date="2023-07" db="EMBL/GenBank/DDBJ databases">
        <title>Chromosome-level genome assembly of Artemia franciscana.</title>
        <authorList>
            <person name="Jo E."/>
        </authorList>
    </citation>
    <scope>NUCLEOTIDE SEQUENCE</scope>
    <source>
        <tissue evidence="4">Whole body</tissue>
    </source>
</reference>
<sequence>MSSKKVVALVLSVGCLASTLVKGQSNYYSLRRRSLSGSPMFTDVTQRVFGGSSLSNPVQLNYGIAVTDVDNDGEFEIVVAGYDGPNLVLKYNKETSQLVNIAVNDPSSPYYNLRDPGGNAIGVAACDIDGDGNEEIYFLNTNQAYSGMATYSDKLFKLRNGKYEDILSDGINRNIASYFAGRSVACVDRNGSGRYAIYLANYARGNVGPHSLIEMDPSKSDIGRGVIALRNVGPEVGIAKFTGGRGVTIGPILNDNGRSDIFCDNENGPNFLFKNRGDGTFQDVAGLSGINDSNNHGRGLALADFNEDGNVDIVYGNWNGPHRLFIQEDVQGVKKFRNVAEGTPLEDPSPIRTVIAADFDNDGLLEVFFNNIAYRGAAPNRIFKIEPRANADPSIVELDIGDASEPQGRGTGGAVTDFDGDGKLELIVSHGESARQPLSIYKVGPGSQNAYLRVIPKTQFGAPARGARVVLITETGRRFLRVIDGGSGYLCQMEPVAHFGLGTESVASLEITWPDTSKVTLDLRGTPVNRQLIVEHPNKEMLSRQMRQEL</sequence>
<evidence type="ECO:0000313" key="5">
    <source>
        <dbReference type="Proteomes" id="UP001187531"/>
    </source>
</evidence>
<dbReference type="AlphaFoldDB" id="A0AA88I1E3"/>
<proteinExistence type="predicted"/>
<dbReference type="InterPro" id="IPR013517">
    <property type="entry name" value="FG-GAP"/>
</dbReference>
<evidence type="ECO:0000256" key="2">
    <source>
        <dbReference type="SAM" id="SignalP"/>
    </source>
</evidence>
<evidence type="ECO:0000313" key="4">
    <source>
        <dbReference type="EMBL" id="KAK2719193.1"/>
    </source>
</evidence>
<feature type="domain" description="ASPIC/UnbV" evidence="3">
    <location>
        <begin position="464"/>
        <end position="532"/>
    </location>
</feature>
<dbReference type="InterPro" id="IPR027039">
    <property type="entry name" value="Crtac1"/>
</dbReference>
<organism evidence="4 5">
    <name type="scientific">Artemia franciscana</name>
    <name type="common">Brine shrimp</name>
    <name type="synonym">Artemia sanfranciscana</name>
    <dbReference type="NCBI Taxonomy" id="6661"/>
    <lineage>
        <taxon>Eukaryota</taxon>
        <taxon>Metazoa</taxon>
        <taxon>Ecdysozoa</taxon>
        <taxon>Arthropoda</taxon>
        <taxon>Crustacea</taxon>
        <taxon>Branchiopoda</taxon>
        <taxon>Anostraca</taxon>
        <taxon>Artemiidae</taxon>
        <taxon>Artemia</taxon>
    </lineage>
</organism>